<gene>
    <name evidence="2" type="ORF">Pmani_040191</name>
</gene>
<comment type="caution">
    <text evidence="2">The sequence shown here is derived from an EMBL/GenBank/DDBJ whole genome shotgun (WGS) entry which is preliminary data.</text>
</comment>
<organism evidence="2 3">
    <name type="scientific">Petrolisthes manimaculis</name>
    <dbReference type="NCBI Taxonomy" id="1843537"/>
    <lineage>
        <taxon>Eukaryota</taxon>
        <taxon>Metazoa</taxon>
        <taxon>Ecdysozoa</taxon>
        <taxon>Arthropoda</taxon>
        <taxon>Crustacea</taxon>
        <taxon>Multicrustacea</taxon>
        <taxon>Malacostraca</taxon>
        <taxon>Eumalacostraca</taxon>
        <taxon>Eucarida</taxon>
        <taxon>Decapoda</taxon>
        <taxon>Pleocyemata</taxon>
        <taxon>Anomura</taxon>
        <taxon>Galatheoidea</taxon>
        <taxon>Porcellanidae</taxon>
        <taxon>Petrolisthes</taxon>
    </lineage>
</organism>
<protein>
    <submittedName>
        <fullName evidence="2">Uncharacterized protein</fullName>
    </submittedName>
</protein>
<evidence type="ECO:0000313" key="2">
    <source>
        <dbReference type="EMBL" id="KAK4286719.1"/>
    </source>
</evidence>
<evidence type="ECO:0000313" key="3">
    <source>
        <dbReference type="Proteomes" id="UP001292094"/>
    </source>
</evidence>
<proteinExistence type="predicted"/>
<keyword evidence="3" id="KW-1185">Reference proteome</keyword>
<dbReference type="Proteomes" id="UP001292094">
    <property type="component" value="Unassembled WGS sequence"/>
</dbReference>
<dbReference type="EMBL" id="JAWZYT010007382">
    <property type="protein sequence ID" value="KAK4286719.1"/>
    <property type="molecule type" value="Genomic_DNA"/>
</dbReference>
<feature type="region of interest" description="Disordered" evidence="1">
    <location>
        <begin position="1"/>
        <end position="58"/>
    </location>
</feature>
<name>A0AAE1NB54_9EUCA</name>
<feature type="compositionally biased region" description="Basic and acidic residues" evidence="1">
    <location>
        <begin position="1"/>
        <end position="39"/>
    </location>
</feature>
<dbReference type="AlphaFoldDB" id="A0AAE1NB54"/>
<sequence>MGRCRRVEREVEQQKGEKWRSRRGTSDEQVEGRRARRDTGVAYSSKRPSVLHHPLPPLLPRPTLLLPESYTTPPTSHYHYLSPITTPDPHHYPFLPPPAPLHYLNTTTTTTSTATPA</sequence>
<reference evidence="2" key="1">
    <citation type="submission" date="2023-11" db="EMBL/GenBank/DDBJ databases">
        <title>Genome assemblies of two species of porcelain crab, Petrolisthes cinctipes and Petrolisthes manimaculis (Anomura: Porcellanidae).</title>
        <authorList>
            <person name="Angst P."/>
        </authorList>
    </citation>
    <scope>NUCLEOTIDE SEQUENCE</scope>
    <source>
        <strain evidence="2">PB745_02</strain>
        <tissue evidence="2">Gill</tissue>
    </source>
</reference>
<evidence type="ECO:0000256" key="1">
    <source>
        <dbReference type="SAM" id="MobiDB-lite"/>
    </source>
</evidence>
<accession>A0AAE1NB54</accession>